<reference evidence="20 21" key="1">
    <citation type="journal article" date="2013" name="Nature">
        <title>Insights into bilaterian evolution from three spiralian genomes.</title>
        <authorList>
            <person name="Simakov O."/>
            <person name="Marletaz F."/>
            <person name="Cho S.J."/>
            <person name="Edsinger-Gonzales E."/>
            <person name="Havlak P."/>
            <person name="Hellsten U."/>
            <person name="Kuo D.H."/>
            <person name="Larsson T."/>
            <person name="Lv J."/>
            <person name="Arendt D."/>
            <person name="Savage R."/>
            <person name="Osoegawa K."/>
            <person name="de Jong P."/>
            <person name="Grimwood J."/>
            <person name="Chapman J.A."/>
            <person name="Shapiro H."/>
            <person name="Aerts A."/>
            <person name="Otillar R.P."/>
            <person name="Terry A.Y."/>
            <person name="Boore J.L."/>
            <person name="Grigoriev I.V."/>
            <person name="Lindberg D.R."/>
            <person name="Seaver E.C."/>
            <person name="Weisblat D.A."/>
            <person name="Putnam N.H."/>
            <person name="Rokhsar D.S."/>
        </authorList>
    </citation>
    <scope>NUCLEOTIDE SEQUENCE [LARGE SCALE GENOMIC DNA]</scope>
</reference>
<evidence type="ECO:0000259" key="19">
    <source>
        <dbReference type="PROSITE" id="PS50089"/>
    </source>
</evidence>
<evidence type="ECO:0000256" key="13">
    <source>
        <dbReference type="ARBA" id="ARBA00022833"/>
    </source>
</evidence>
<keyword evidence="17" id="KW-0576">Peroxisome</keyword>
<evidence type="ECO:0000256" key="6">
    <source>
        <dbReference type="ARBA" id="ARBA00022448"/>
    </source>
</evidence>
<comment type="catalytic activity">
    <reaction evidence="1">
        <text>S-ubiquitinyl-[E2 ubiquitin-conjugating enzyme]-L-cysteine + [acceptor protein]-L-lysine = [E2 ubiquitin-conjugating enzyme]-L-cysteine + N(6)-ubiquitinyl-[acceptor protein]-L-lysine.</text>
        <dbReference type="EC" id="2.3.2.27"/>
    </reaction>
</comment>
<evidence type="ECO:0000256" key="11">
    <source>
        <dbReference type="ARBA" id="ARBA00022771"/>
    </source>
</evidence>
<evidence type="ECO:0000256" key="5">
    <source>
        <dbReference type="ARBA" id="ARBA00012483"/>
    </source>
</evidence>
<gene>
    <name evidence="20" type="ORF">LOTGIDRAFT_237439</name>
</gene>
<keyword evidence="13" id="KW-0862">Zinc</keyword>
<dbReference type="InterPro" id="IPR017907">
    <property type="entry name" value="Znf_RING_CS"/>
</dbReference>
<dbReference type="EC" id="2.3.2.27" evidence="5"/>
<comment type="pathway">
    <text evidence="3">Protein modification; protein ubiquitination.</text>
</comment>
<keyword evidence="10" id="KW-0479">Metal-binding</keyword>
<dbReference type="OMA" id="YCDVVQL"/>
<dbReference type="AlphaFoldDB" id="V4BEM3"/>
<dbReference type="EMBL" id="KB199835">
    <property type="protein sequence ID" value="ESP04252.1"/>
    <property type="molecule type" value="Genomic_DNA"/>
</dbReference>
<dbReference type="InterPro" id="IPR025654">
    <property type="entry name" value="PEX2/10"/>
</dbReference>
<evidence type="ECO:0000256" key="4">
    <source>
        <dbReference type="ARBA" id="ARBA00008704"/>
    </source>
</evidence>
<keyword evidence="16" id="KW-0472">Membrane</keyword>
<evidence type="ECO:0000256" key="12">
    <source>
        <dbReference type="ARBA" id="ARBA00022786"/>
    </source>
</evidence>
<protein>
    <recommendedName>
        <fullName evidence="5">RING-type E3 ubiquitin transferase</fullName>
        <ecNumber evidence="5">2.3.2.27</ecNumber>
    </recommendedName>
</protein>
<organism evidence="20 21">
    <name type="scientific">Lottia gigantea</name>
    <name type="common">Giant owl limpet</name>
    <dbReference type="NCBI Taxonomy" id="225164"/>
    <lineage>
        <taxon>Eukaryota</taxon>
        <taxon>Metazoa</taxon>
        <taxon>Spiralia</taxon>
        <taxon>Lophotrochozoa</taxon>
        <taxon>Mollusca</taxon>
        <taxon>Gastropoda</taxon>
        <taxon>Patellogastropoda</taxon>
        <taxon>Lottioidea</taxon>
        <taxon>Lottiidae</taxon>
        <taxon>Lottia</taxon>
    </lineage>
</organism>
<dbReference type="Pfam" id="PF13639">
    <property type="entry name" value="zf-RING_2"/>
    <property type="match status" value="1"/>
</dbReference>
<dbReference type="InterPro" id="IPR006845">
    <property type="entry name" value="Pex_N"/>
</dbReference>
<dbReference type="GO" id="GO:0008270">
    <property type="term" value="F:zinc ion binding"/>
    <property type="evidence" value="ECO:0007669"/>
    <property type="project" value="UniProtKB-KW"/>
</dbReference>
<dbReference type="Proteomes" id="UP000030746">
    <property type="component" value="Unassembled WGS sequence"/>
</dbReference>
<comment type="similarity">
    <text evidence="4">Belongs to the pex2/pex10/pex12 family.</text>
</comment>
<keyword evidence="14" id="KW-0653">Protein transport</keyword>
<keyword evidence="9" id="KW-0812">Transmembrane</keyword>
<dbReference type="SUPFAM" id="SSF57850">
    <property type="entry name" value="RING/U-box"/>
    <property type="match status" value="1"/>
</dbReference>
<proteinExistence type="inferred from homology"/>
<dbReference type="GO" id="GO:0061630">
    <property type="term" value="F:ubiquitin protein ligase activity"/>
    <property type="evidence" value="ECO:0007669"/>
    <property type="project" value="UniProtKB-EC"/>
</dbReference>
<evidence type="ECO:0000313" key="20">
    <source>
        <dbReference type="EMBL" id="ESP04252.1"/>
    </source>
</evidence>
<evidence type="ECO:0000256" key="15">
    <source>
        <dbReference type="ARBA" id="ARBA00022989"/>
    </source>
</evidence>
<accession>V4BEM3</accession>
<evidence type="ECO:0000313" key="21">
    <source>
        <dbReference type="Proteomes" id="UP000030746"/>
    </source>
</evidence>
<evidence type="ECO:0000256" key="10">
    <source>
        <dbReference type="ARBA" id="ARBA00022723"/>
    </source>
</evidence>
<evidence type="ECO:0000256" key="9">
    <source>
        <dbReference type="ARBA" id="ARBA00022692"/>
    </source>
</evidence>
<dbReference type="PROSITE" id="PS50089">
    <property type="entry name" value="ZF_RING_2"/>
    <property type="match status" value="1"/>
</dbReference>
<dbReference type="OrthoDB" id="6270329at2759"/>
<keyword evidence="12" id="KW-0833">Ubl conjugation pathway</keyword>
<dbReference type="GeneID" id="20250461"/>
<dbReference type="STRING" id="225164.V4BEM3"/>
<sequence>MFKAAGTPEILRSHQKDDYYLTYLRTSIAETFQLLAGARKWIKWRRELDVMSDLGYFLLTTLSGNQTIGEEYVNIVQVDSTRRHIPSLPRRALMALLHVVSPYILQKVLKNLETTLQTAPHRAEETEKMLKALRALQQCLIYLHRLHLGIFYLRGVFYHIAKRITGVHYIKYMGNKSPSSDVSSVTFKYLAWLSLGQITFSAFIQLYHYYQSTMGSSIYKTHAFGSTTEKKRMGLIYRKCSLCLEGIQSPTLAPCGHLFCWNCIHTWCQNKSECPMCRDKFQPHRLVFLKNL</sequence>
<dbReference type="Gene3D" id="3.30.40.10">
    <property type="entry name" value="Zinc/RING finger domain, C3HC4 (zinc finger)"/>
    <property type="match status" value="1"/>
</dbReference>
<keyword evidence="7" id="KW-0962">Peroxisome biogenesis</keyword>
<evidence type="ECO:0000256" key="7">
    <source>
        <dbReference type="ARBA" id="ARBA00022593"/>
    </source>
</evidence>
<dbReference type="InterPro" id="IPR013083">
    <property type="entry name" value="Znf_RING/FYVE/PHD"/>
</dbReference>
<evidence type="ECO:0000256" key="3">
    <source>
        <dbReference type="ARBA" id="ARBA00004906"/>
    </source>
</evidence>
<feature type="domain" description="RING-type" evidence="19">
    <location>
        <begin position="240"/>
        <end position="278"/>
    </location>
</feature>
<evidence type="ECO:0000256" key="17">
    <source>
        <dbReference type="ARBA" id="ARBA00023140"/>
    </source>
</evidence>
<evidence type="ECO:0000256" key="18">
    <source>
        <dbReference type="PROSITE-ProRule" id="PRU00175"/>
    </source>
</evidence>
<name>V4BEM3_LOTGI</name>
<keyword evidence="21" id="KW-1185">Reference proteome</keyword>
<evidence type="ECO:0000256" key="8">
    <source>
        <dbReference type="ARBA" id="ARBA00022679"/>
    </source>
</evidence>
<keyword evidence="6" id="KW-0813">Transport</keyword>
<evidence type="ECO:0000256" key="14">
    <source>
        <dbReference type="ARBA" id="ARBA00022927"/>
    </source>
</evidence>
<dbReference type="PANTHER" id="PTHR23350">
    <property type="entry name" value="PEROXISOME ASSEMBLY PROTEIN 10"/>
    <property type="match status" value="1"/>
</dbReference>
<evidence type="ECO:0000256" key="16">
    <source>
        <dbReference type="ARBA" id="ARBA00023136"/>
    </source>
</evidence>
<keyword evidence="8" id="KW-0808">Transferase</keyword>
<evidence type="ECO:0000256" key="1">
    <source>
        <dbReference type="ARBA" id="ARBA00000900"/>
    </source>
</evidence>
<dbReference type="SMART" id="SM00184">
    <property type="entry name" value="RING"/>
    <property type="match status" value="1"/>
</dbReference>
<keyword evidence="11 18" id="KW-0863">Zinc-finger</keyword>
<dbReference type="CDD" id="cd16527">
    <property type="entry name" value="RING-HC_PEX10"/>
    <property type="match status" value="1"/>
</dbReference>
<dbReference type="PROSITE" id="PS00518">
    <property type="entry name" value="ZF_RING_1"/>
    <property type="match status" value="1"/>
</dbReference>
<dbReference type="KEGG" id="lgi:LOTGIDRAFT_237439"/>
<dbReference type="RefSeq" id="XP_009045062.1">
    <property type="nucleotide sequence ID" value="XM_009046814.1"/>
</dbReference>
<dbReference type="GO" id="GO:0016558">
    <property type="term" value="P:protein import into peroxisome matrix"/>
    <property type="evidence" value="ECO:0007669"/>
    <property type="project" value="InterPro"/>
</dbReference>
<dbReference type="HOGENOM" id="CLU_041707_1_0_1"/>
<dbReference type="InterPro" id="IPR001841">
    <property type="entry name" value="Znf_RING"/>
</dbReference>
<keyword evidence="15" id="KW-1133">Transmembrane helix</keyword>
<dbReference type="CTD" id="20250461"/>
<dbReference type="GO" id="GO:0005778">
    <property type="term" value="C:peroxisomal membrane"/>
    <property type="evidence" value="ECO:0007669"/>
    <property type="project" value="UniProtKB-SubCell"/>
</dbReference>
<dbReference type="PANTHER" id="PTHR23350:SF0">
    <property type="entry name" value="PEROXISOME BIOGENESIS FACTOR 10"/>
    <property type="match status" value="1"/>
</dbReference>
<dbReference type="Pfam" id="PF04757">
    <property type="entry name" value="Pex2_Pex12"/>
    <property type="match status" value="1"/>
</dbReference>
<evidence type="ECO:0000256" key="2">
    <source>
        <dbReference type="ARBA" id="ARBA00004585"/>
    </source>
</evidence>
<comment type="subcellular location">
    <subcellularLocation>
        <location evidence="2">Peroxisome membrane</location>
        <topology evidence="2">Multi-pass membrane protein</topology>
    </subcellularLocation>
</comment>